<feature type="signal peptide" evidence="2">
    <location>
        <begin position="1"/>
        <end position="25"/>
    </location>
</feature>
<feature type="domain" description="Peptidase S74" evidence="3">
    <location>
        <begin position="280"/>
        <end position="374"/>
    </location>
</feature>
<keyword evidence="1" id="KW-0175">Coiled coil</keyword>
<accession>A0A1G2S795</accession>
<protein>
    <recommendedName>
        <fullName evidence="3">Peptidase S74 domain-containing protein</fullName>
    </recommendedName>
</protein>
<evidence type="ECO:0000256" key="1">
    <source>
        <dbReference type="SAM" id="Coils"/>
    </source>
</evidence>
<evidence type="ECO:0000256" key="2">
    <source>
        <dbReference type="SAM" id="SignalP"/>
    </source>
</evidence>
<dbReference type="Proteomes" id="UP000179118">
    <property type="component" value="Unassembled WGS sequence"/>
</dbReference>
<organism evidence="4 5">
    <name type="scientific">Candidatus Yonathbacteria bacterium RIFCSPHIGHO2_02_FULL_44_14</name>
    <dbReference type="NCBI Taxonomy" id="1802724"/>
    <lineage>
        <taxon>Bacteria</taxon>
        <taxon>Candidatus Yonathiibacteriota</taxon>
    </lineage>
</organism>
<feature type="chain" id="PRO_5009584339" description="Peptidase S74 domain-containing protein" evidence="2">
    <location>
        <begin position="26"/>
        <end position="389"/>
    </location>
</feature>
<evidence type="ECO:0000313" key="4">
    <source>
        <dbReference type="EMBL" id="OHA80569.1"/>
    </source>
</evidence>
<evidence type="ECO:0000259" key="3">
    <source>
        <dbReference type="PROSITE" id="PS51688"/>
    </source>
</evidence>
<name>A0A1G2S795_9BACT</name>
<dbReference type="InterPro" id="IPR036388">
    <property type="entry name" value="WH-like_DNA-bd_sf"/>
</dbReference>
<dbReference type="PROSITE" id="PS51688">
    <property type="entry name" value="ICA"/>
    <property type="match status" value="1"/>
</dbReference>
<dbReference type="Gene3D" id="1.10.10.10">
    <property type="entry name" value="Winged helix-like DNA-binding domain superfamily/Winged helix DNA-binding domain"/>
    <property type="match status" value="1"/>
</dbReference>
<dbReference type="InterPro" id="IPR030392">
    <property type="entry name" value="S74_ICA"/>
</dbReference>
<reference evidence="4 5" key="1">
    <citation type="journal article" date="2016" name="Nat. Commun.">
        <title>Thousands of microbial genomes shed light on interconnected biogeochemical processes in an aquifer system.</title>
        <authorList>
            <person name="Anantharaman K."/>
            <person name="Brown C.T."/>
            <person name="Hug L.A."/>
            <person name="Sharon I."/>
            <person name="Castelle C.J."/>
            <person name="Probst A.J."/>
            <person name="Thomas B.C."/>
            <person name="Singh A."/>
            <person name="Wilkins M.J."/>
            <person name="Karaoz U."/>
            <person name="Brodie E.L."/>
            <person name="Williams K.H."/>
            <person name="Hubbard S.S."/>
            <person name="Banfield J.F."/>
        </authorList>
    </citation>
    <scope>NUCLEOTIDE SEQUENCE [LARGE SCALE GENOMIC DNA]</scope>
</reference>
<comment type="caution">
    <text evidence="4">The sequence shown here is derived from an EMBL/GenBank/DDBJ whole genome shotgun (WGS) entry which is preliminary data.</text>
</comment>
<gene>
    <name evidence="4" type="ORF">A3D51_00635</name>
</gene>
<evidence type="ECO:0000313" key="5">
    <source>
        <dbReference type="Proteomes" id="UP000179118"/>
    </source>
</evidence>
<feature type="coiled-coil region" evidence="1">
    <location>
        <begin position="360"/>
        <end position="387"/>
    </location>
</feature>
<dbReference type="EMBL" id="MHUT01000018">
    <property type="protein sequence ID" value="OHA80569.1"/>
    <property type="molecule type" value="Genomic_DNA"/>
</dbReference>
<dbReference type="Pfam" id="PF13884">
    <property type="entry name" value="Peptidase_S74"/>
    <property type="match status" value="1"/>
</dbReference>
<dbReference type="AlphaFoldDB" id="A0A1G2S795"/>
<proteinExistence type="predicted"/>
<sequence>MTKQIFSTIKVITLAVVVSFGVSHALAWTAPASVPPLGNVDAPINTGSAPQTKTGTLTVGDIISTGDVCITGKCLSAIIGALPTGTDDGQTVRWDGASLTWRISDPGDILVNGITVGVGGSGSGDNTAMGYCALCSNITGTDNTSSGFASLLMNSTGSRNTATGGYALYDNEDGSNNTANGYDALYSTYGGGNTAVGTQSLFYNTSGSYNTGVGIDSLRFNGTGTYNTAIGAFTSMPFSSNLTNATAIGAYTFVDASNKVRIGNTAVTVIGGQVAWSNLSDARLKKDVVDYTHGLDFITRLRPVSFKFTTDATNQTHNGFIAQEVEATDIPFYGINKPATKDGYYSLSYAEFVVPLVNSVKELKAENDKLKADNVELLLRIEKIESRLK</sequence>
<keyword evidence="2" id="KW-0732">Signal</keyword>